<keyword evidence="1 3" id="KW-0193">Cuticle</keyword>
<dbReference type="STRING" id="7370.A0A1I8N4D6"/>
<evidence type="ECO:0000256" key="4">
    <source>
        <dbReference type="SAM" id="SignalP"/>
    </source>
</evidence>
<dbReference type="RefSeq" id="XP_005175290.2">
    <property type="nucleotide sequence ID" value="XM_005175233.3"/>
</dbReference>
<dbReference type="PANTHER" id="PTHR12236">
    <property type="entry name" value="STRUCTURAL CONTITUENT OF CUTICLE"/>
    <property type="match status" value="1"/>
</dbReference>
<dbReference type="Pfam" id="PF00379">
    <property type="entry name" value="Chitin_bind_4"/>
    <property type="match status" value="1"/>
</dbReference>
<evidence type="ECO:0000256" key="3">
    <source>
        <dbReference type="PROSITE-ProRule" id="PRU00497"/>
    </source>
</evidence>
<dbReference type="AlphaFoldDB" id="A0A1I8N4D6"/>
<dbReference type="GO" id="GO:0042302">
    <property type="term" value="F:structural constituent of cuticle"/>
    <property type="evidence" value="ECO:0007669"/>
    <property type="project" value="UniProtKB-UniRule"/>
</dbReference>
<dbReference type="PROSITE" id="PS00233">
    <property type="entry name" value="CHIT_BIND_RR_1"/>
    <property type="match status" value="1"/>
</dbReference>
<evidence type="ECO:0000256" key="1">
    <source>
        <dbReference type="ARBA" id="ARBA00022460"/>
    </source>
</evidence>
<name>A0A1I8N4D6_MUSDO</name>
<sequence>MALKFIVALTFAAVASAGFIASPQIYHEEPAYDYHTEDPVKHVIPVAHKVLTKHIEHYDPHPQYKFSYSVDDKVTGDSKSQFEERNGDAVHGEYSLIDADGYKRTVTYTADAHNGFNAVVHREPLKKIIHSTPVAVKAHYTAAVHQTAPAHYSAPDYYSAPTHYAAQAPQYRPDSAPSSYYHH</sequence>
<dbReference type="EnsemblMetazoa" id="MDOA011427-RA">
    <property type="protein sequence ID" value="MDOA011427-PA"/>
    <property type="gene ID" value="MDOA011427"/>
</dbReference>
<dbReference type="GO" id="GO:0031012">
    <property type="term" value="C:extracellular matrix"/>
    <property type="evidence" value="ECO:0007669"/>
    <property type="project" value="TreeGrafter"/>
</dbReference>
<dbReference type="PROSITE" id="PS51155">
    <property type="entry name" value="CHIT_BIND_RR_2"/>
    <property type="match status" value="1"/>
</dbReference>
<protein>
    <recommendedName>
        <fullName evidence="6">Cuticle protein</fullName>
    </recommendedName>
</protein>
<evidence type="ECO:0000256" key="2">
    <source>
        <dbReference type="ARBA" id="ARBA00022737"/>
    </source>
</evidence>
<dbReference type="PANTHER" id="PTHR12236:SF94">
    <property type="entry name" value="CCP84AA-RELATED"/>
    <property type="match status" value="1"/>
</dbReference>
<keyword evidence="2" id="KW-0677">Repeat</keyword>
<organism evidence="5">
    <name type="scientific">Musca domestica</name>
    <name type="common">House fly</name>
    <dbReference type="NCBI Taxonomy" id="7370"/>
    <lineage>
        <taxon>Eukaryota</taxon>
        <taxon>Metazoa</taxon>
        <taxon>Ecdysozoa</taxon>
        <taxon>Arthropoda</taxon>
        <taxon>Hexapoda</taxon>
        <taxon>Insecta</taxon>
        <taxon>Pterygota</taxon>
        <taxon>Neoptera</taxon>
        <taxon>Endopterygota</taxon>
        <taxon>Diptera</taxon>
        <taxon>Brachycera</taxon>
        <taxon>Muscomorpha</taxon>
        <taxon>Muscoidea</taxon>
        <taxon>Muscidae</taxon>
        <taxon>Musca</taxon>
    </lineage>
</organism>
<gene>
    <name evidence="5" type="primary">101894470</name>
</gene>
<evidence type="ECO:0000313" key="5">
    <source>
        <dbReference type="EnsemblMetazoa" id="MDOA011427-PA"/>
    </source>
</evidence>
<dbReference type="VEuPathDB" id="VectorBase:MDOA011427"/>
<feature type="signal peptide" evidence="4">
    <location>
        <begin position="1"/>
        <end position="17"/>
    </location>
</feature>
<keyword evidence="4" id="KW-0732">Signal</keyword>
<accession>A0A1I8N4D6</accession>
<dbReference type="InterPro" id="IPR051217">
    <property type="entry name" value="Insect_Cuticle_Struc_Prot"/>
</dbReference>
<evidence type="ECO:0008006" key="6">
    <source>
        <dbReference type="Google" id="ProtNLM"/>
    </source>
</evidence>
<proteinExistence type="predicted"/>
<dbReference type="OrthoDB" id="7789829at2759"/>
<dbReference type="PRINTS" id="PR00947">
    <property type="entry name" value="CUTICLE"/>
</dbReference>
<dbReference type="GO" id="GO:0005615">
    <property type="term" value="C:extracellular space"/>
    <property type="evidence" value="ECO:0007669"/>
    <property type="project" value="TreeGrafter"/>
</dbReference>
<dbReference type="InterPro" id="IPR031311">
    <property type="entry name" value="CHIT_BIND_RR_consensus"/>
</dbReference>
<dbReference type="VEuPathDB" id="VectorBase:MDOMA2_018073"/>
<dbReference type="InterPro" id="IPR000618">
    <property type="entry name" value="Insect_cuticle"/>
</dbReference>
<reference evidence="5" key="1">
    <citation type="submission" date="2020-05" db="UniProtKB">
        <authorList>
            <consortium name="EnsemblMetazoa"/>
        </authorList>
    </citation>
    <scope>IDENTIFICATION</scope>
    <source>
        <strain evidence="5">Aabys</strain>
    </source>
</reference>
<feature type="chain" id="PRO_5044561301" description="Cuticle protein" evidence="4">
    <location>
        <begin position="18"/>
        <end position="183"/>
    </location>
</feature>
<dbReference type="KEGG" id="mde:101894470"/>
<dbReference type="eggNOG" id="ENOG502S21C">
    <property type="taxonomic scope" value="Eukaryota"/>
</dbReference>